<evidence type="ECO:0000256" key="8">
    <source>
        <dbReference type="SAM" id="Phobius"/>
    </source>
</evidence>
<feature type="compositionally biased region" description="Basic and acidic residues" evidence="7">
    <location>
        <begin position="1549"/>
        <end position="1573"/>
    </location>
</feature>
<dbReference type="InterPro" id="IPR001846">
    <property type="entry name" value="VWF_type-D"/>
</dbReference>
<dbReference type="InterPro" id="IPR003886">
    <property type="entry name" value="NIDO_dom"/>
</dbReference>
<proteinExistence type="predicted"/>
<dbReference type="PROSITE" id="PS50923">
    <property type="entry name" value="SUSHI"/>
    <property type="match status" value="1"/>
</dbReference>
<feature type="region of interest" description="Disordered" evidence="7">
    <location>
        <begin position="1544"/>
        <end position="1675"/>
    </location>
</feature>
<evidence type="ECO:0000256" key="1">
    <source>
        <dbReference type="ARBA" id="ARBA00004370"/>
    </source>
</evidence>
<dbReference type="SMART" id="SM00539">
    <property type="entry name" value="NIDO"/>
    <property type="match status" value="1"/>
</dbReference>
<accession>A0AAV1J2S8</accession>
<evidence type="ECO:0000256" key="5">
    <source>
        <dbReference type="ARBA" id="ARBA00023157"/>
    </source>
</evidence>
<feature type="compositionally biased region" description="Low complexity" evidence="7">
    <location>
        <begin position="1415"/>
        <end position="1428"/>
    </location>
</feature>
<dbReference type="PROSITE" id="PS51233">
    <property type="entry name" value="VWFD"/>
    <property type="match status" value="1"/>
</dbReference>
<dbReference type="PANTHER" id="PTHR13802:SF52">
    <property type="entry name" value="MUCIN-4"/>
    <property type="match status" value="1"/>
</dbReference>
<dbReference type="InterPro" id="IPR051495">
    <property type="entry name" value="Epithelial_Barrier/Signaling"/>
</dbReference>
<dbReference type="Proteomes" id="UP001497472">
    <property type="component" value="Unassembled WGS sequence"/>
</dbReference>
<feature type="domain" description="AMOP" evidence="10">
    <location>
        <begin position="639"/>
        <end position="790"/>
    </location>
</feature>
<feature type="compositionally biased region" description="Basic and acidic residues" evidence="7">
    <location>
        <begin position="1292"/>
        <end position="1303"/>
    </location>
</feature>
<dbReference type="InterPro" id="IPR013783">
    <property type="entry name" value="Ig-like_fold"/>
</dbReference>
<keyword evidence="3 8" id="KW-1133">Transmembrane helix</keyword>
<protein>
    <recommendedName>
        <fullName evidence="16">Protein mesh</fullName>
    </recommendedName>
</protein>
<feature type="domain" description="Sushi" evidence="11">
    <location>
        <begin position="1102"/>
        <end position="1162"/>
    </location>
</feature>
<feature type="domain" description="NIDO" evidence="12">
    <location>
        <begin position="252"/>
        <end position="407"/>
    </location>
</feature>
<dbReference type="Pfam" id="PF00084">
    <property type="entry name" value="Sushi"/>
    <property type="match status" value="1"/>
</dbReference>
<evidence type="ECO:0000259" key="11">
    <source>
        <dbReference type="PROSITE" id="PS50923"/>
    </source>
</evidence>
<evidence type="ECO:0000256" key="3">
    <source>
        <dbReference type="ARBA" id="ARBA00022989"/>
    </source>
</evidence>
<evidence type="ECO:0000313" key="14">
    <source>
        <dbReference type="EMBL" id="CAK1542704.1"/>
    </source>
</evidence>
<keyword evidence="4 8" id="KW-0472">Membrane</keyword>
<dbReference type="PROSITE" id="PS50856">
    <property type="entry name" value="AMOP"/>
    <property type="match status" value="1"/>
</dbReference>
<feature type="compositionally biased region" description="Polar residues" evidence="7">
    <location>
        <begin position="1617"/>
        <end position="1675"/>
    </location>
</feature>
<evidence type="ECO:0000313" key="15">
    <source>
        <dbReference type="Proteomes" id="UP001497472"/>
    </source>
</evidence>
<feature type="transmembrane region" description="Helical" evidence="8">
    <location>
        <begin position="1507"/>
        <end position="1531"/>
    </location>
</feature>
<keyword evidence="9" id="KW-0732">Signal</keyword>
<evidence type="ECO:0000259" key="13">
    <source>
        <dbReference type="PROSITE" id="PS51233"/>
    </source>
</evidence>
<feature type="compositionally biased region" description="Polar residues" evidence="7">
    <location>
        <begin position="1402"/>
        <end position="1414"/>
    </location>
</feature>
<evidence type="ECO:0000256" key="7">
    <source>
        <dbReference type="SAM" id="MobiDB-lite"/>
    </source>
</evidence>
<feature type="compositionally biased region" description="Polar residues" evidence="7">
    <location>
        <begin position="1344"/>
        <end position="1359"/>
    </location>
</feature>
<dbReference type="InterPro" id="IPR000436">
    <property type="entry name" value="Sushi_SCR_CCP_dom"/>
</dbReference>
<dbReference type="EMBL" id="CAVLEF010000003">
    <property type="protein sequence ID" value="CAK1542704.1"/>
    <property type="molecule type" value="Genomic_DNA"/>
</dbReference>
<dbReference type="Pfam" id="PF00094">
    <property type="entry name" value="VWD"/>
    <property type="match status" value="1"/>
</dbReference>
<dbReference type="SUPFAM" id="SSF81296">
    <property type="entry name" value="E set domains"/>
    <property type="match status" value="1"/>
</dbReference>
<evidence type="ECO:0000256" key="9">
    <source>
        <dbReference type="SAM" id="SignalP"/>
    </source>
</evidence>
<dbReference type="Pfam" id="PF06119">
    <property type="entry name" value="NIDO"/>
    <property type="match status" value="1"/>
</dbReference>
<evidence type="ECO:0008006" key="16">
    <source>
        <dbReference type="Google" id="ProtNLM"/>
    </source>
</evidence>
<evidence type="ECO:0000256" key="6">
    <source>
        <dbReference type="PROSITE-ProRule" id="PRU00302"/>
    </source>
</evidence>
<dbReference type="InterPro" id="IPR056619">
    <property type="entry name" value="C8-3_MUC4"/>
</dbReference>
<dbReference type="InterPro" id="IPR005533">
    <property type="entry name" value="AMOP_dom"/>
</dbReference>
<dbReference type="Pfam" id="PF23263">
    <property type="entry name" value="C8-3_MUC4"/>
    <property type="match status" value="1"/>
</dbReference>
<feature type="compositionally biased region" description="Polar residues" evidence="7">
    <location>
        <begin position="1589"/>
        <end position="1605"/>
    </location>
</feature>
<name>A0AAV1J2S8_9NEOP</name>
<evidence type="ECO:0000259" key="12">
    <source>
        <dbReference type="PROSITE" id="PS51220"/>
    </source>
</evidence>
<feature type="compositionally biased region" description="Polar residues" evidence="7">
    <location>
        <begin position="1229"/>
        <end position="1244"/>
    </location>
</feature>
<evidence type="ECO:0000256" key="4">
    <source>
        <dbReference type="ARBA" id="ARBA00023136"/>
    </source>
</evidence>
<dbReference type="GO" id="GO:0007160">
    <property type="term" value="P:cell-matrix adhesion"/>
    <property type="evidence" value="ECO:0007669"/>
    <property type="project" value="InterPro"/>
</dbReference>
<dbReference type="Gene3D" id="2.10.70.10">
    <property type="entry name" value="Complement Module, domain 1"/>
    <property type="match status" value="1"/>
</dbReference>
<keyword evidence="6" id="KW-0768">Sushi</keyword>
<dbReference type="Gene3D" id="2.60.40.10">
    <property type="entry name" value="Immunoglobulins"/>
    <property type="match status" value="1"/>
</dbReference>
<comment type="subcellular location">
    <subcellularLocation>
        <location evidence="1">Membrane</location>
    </subcellularLocation>
</comment>
<feature type="compositionally biased region" description="Low complexity" evidence="7">
    <location>
        <begin position="1251"/>
        <end position="1264"/>
    </location>
</feature>
<dbReference type="Pfam" id="PF03782">
    <property type="entry name" value="AMOP"/>
    <property type="match status" value="1"/>
</dbReference>
<feature type="signal peptide" evidence="9">
    <location>
        <begin position="1"/>
        <end position="19"/>
    </location>
</feature>
<sequence>MANFNLVLIVLAISASAFAFDNVLSETERTISEDVIDEAPAAEVEDKSESPLEEDAVEVIVDSLVEKSGKYQVLEDELVGDVPNNLEAVNLNDIQIERQMQIPSTTSQTNTEYAHIDGRVLPSTSYQNNGQPYVITPQRLQQIRGNFMYWFYDQGGNENIGDYQRDIHTSTPQIHKNFNFQLPFFGFRFNYTRLSMNGYIYFSDPPDHYTYPLSFPIKDWPTVHDPSFIGIFFSKCRIGSQRPEDPDQRRPGVYFRMDRDLQTRTDQLGVEMRERVTWDIRQGVIGSESFFPKHTITITWKNMSFAGGIDNSLFVTNTFQMILATDEVFTYAIFNYLEINWSSHTEAGGDTTTGEGGVPAYIGFNAGNGTRSYDYKPYSQASVLRDLTGRGWANGFPGRHIFRIDENILMGTCNKDIDGANLPLMFAPESGNMLGGTVVNITGPCFNPDDRITCRFDTESVSGAVVDVNRAICIQPRIYHNGYARFEISINNEPFKWKGKFFVETPATAHEKIFFPDNAVHERYPPEIRITWNRYNLTSNLNVQLKISLWGYKEVTIRPQLEYIDMIEAGVANTGEYVINPQNFRNRDNIMHNDMQFGFLQINLTTPEVFKGVSISPILWSRPIPLGWYFAPQWERMYGQRWSNSMCNDWLRTDRFLKNFASQVWVCPCTLEHALLDKGRFLPDPSCDKDTNPTCRYHWGAIHCVRSASPSPEGSGQQCCYDKNNFLMLSYDQMWGSRPHRSHDFGFTPYNEANKVPSLSHWFHDMIPFYQCCMWQEEQAVGCETFRFERRPSQDCVAYQSPGVAGIFGDPHIVTFDDLQYTFNGKGEYVLVRVDHPQLKLDVQGRFEQVPRNIYGDVNATHITSVVSASNNSVPIEVRLRPQHSQWRYRLDVFADGKRIFFDRPALRVQYFPGVTVYQPMYILNQSEIVIMFSSGAGVEVVENKGYMSARVYLPWNYMNQTRGLFGNWSLDVNDDFVRPDGTLATVDLNNFQTAHRDFAQFWRLSDREQKNIGVAMFTREYGRTAAYYNDDQFIPNFIKEPANFLPANRSQDVTRATEICQESYQCRYDYGMTLNRDMAEFTKNYLASITNIKETNARRVISCGILETPRFGRKSNFFFTPGTRVNFECNQNFILTGDKRRVCEADGRWNLPDYGYTECLRNQEYSQQTLFLTWGIIVAIIVPLALIICLCWFWCYHKPKTEGKEVFRFENIPRSKSASRLSLRSPSMGNITDTMKSSTLRSQYSDKPKAPITPTEETPITATSAVTRSAPAPPNEPQDGETSGIGYTDSNKSDSNKSDKPSSLKKRRGYDKTYRTHEPLPNAPQVEFPEKPWDLSEEDLLSITSPSDSESNRDSTLTRPAKDIEFLKPRQTGRRLLPSESGYSTKESEDPYAPKYDGQVSPVSSHYSPTYSEIYSPPISPTSDISPRNTYNNPGLPEPPKSAPANEIKTFTLPPQRGKSVETLIDPPASEMPIFSSKSTMLHTISETRLNTFTGNQEYSQRTLGATWGIISAVMVPIAVIMICIGWRILLRRKQEEKEEANYLTKGRQIDPDDSVKINSDDDSIPYKKDVTEDSPEPTEPVQIGFTYGQQGYRQDPQGYSQEVPQGYPQEPAQGYAQNSPQDYSQEAPQGYPQDSQRYPQSTQPQLYSANRPQPFVQNPQQPGSQWSGETEIN</sequence>
<dbReference type="InterPro" id="IPR035976">
    <property type="entry name" value="Sushi/SCR/CCP_sf"/>
</dbReference>
<comment type="caution">
    <text evidence="14">The sequence shown here is derived from an EMBL/GenBank/DDBJ whole genome shotgun (WGS) entry which is preliminary data.</text>
</comment>
<dbReference type="SMART" id="SM00216">
    <property type="entry name" value="VWD"/>
    <property type="match status" value="1"/>
</dbReference>
<dbReference type="PROSITE" id="PS51220">
    <property type="entry name" value="NIDO"/>
    <property type="match status" value="1"/>
</dbReference>
<dbReference type="PANTHER" id="PTHR13802">
    <property type="entry name" value="MUCIN 4-RELATED"/>
    <property type="match status" value="1"/>
</dbReference>
<feature type="chain" id="PRO_5043886364" description="Protein mesh" evidence="9">
    <location>
        <begin position="20"/>
        <end position="1675"/>
    </location>
</feature>
<keyword evidence="15" id="KW-1185">Reference proteome</keyword>
<feature type="region of interest" description="Disordered" evidence="7">
    <location>
        <begin position="1220"/>
        <end position="1332"/>
    </location>
</feature>
<dbReference type="GO" id="GO:0016020">
    <property type="term" value="C:membrane"/>
    <property type="evidence" value="ECO:0007669"/>
    <property type="project" value="UniProtKB-SubCell"/>
</dbReference>
<feature type="region of interest" description="Disordered" evidence="7">
    <location>
        <begin position="1344"/>
        <end position="1446"/>
    </location>
</feature>
<feature type="domain" description="VWFD" evidence="13">
    <location>
        <begin position="803"/>
        <end position="1011"/>
    </location>
</feature>
<keyword evidence="2 8" id="KW-0812">Transmembrane</keyword>
<dbReference type="InterPro" id="IPR014756">
    <property type="entry name" value="Ig_E-set"/>
</dbReference>
<comment type="caution">
    <text evidence="6">Lacks conserved residue(s) required for the propagation of feature annotation.</text>
</comment>
<keyword evidence="5" id="KW-1015">Disulfide bond</keyword>
<organism evidence="14 15">
    <name type="scientific">Leptosia nina</name>
    <dbReference type="NCBI Taxonomy" id="320188"/>
    <lineage>
        <taxon>Eukaryota</taxon>
        <taxon>Metazoa</taxon>
        <taxon>Ecdysozoa</taxon>
        <taxon>Arthropoda</taxon>
        <taxon>Hexapoda</taxon>
        <taxon>Insecta</taxon>
        <taxon>Pterygota</taxon>
        <taxon>Neoptera</taxon>
        <taxon>Endopterygota</taxon>
        <taxon>Lepidoptera</taxon>
        <taxon>Glossata</taxon>
        <taxon>Ditrysia</taxon>
        <taxon>Papilionoidea</taxon>
        <taxon>Pieridae</taxon>
        <taxon>Pierinae</taxon>
        <taxon>Leptosia</taxon>
    </lineage>
</organism>
<gene>
    <name evidence="14" type="ORF">LNINA_LOCUS2567</name>
</gene>
<dbReference type="SMART" id="SM00723">
    <property type="entry name" value="AMOP"/>
    <property type="match status" value="1"/>
</dbReference>
<feature type="transmembrane region" description="Helical" evidence="8">
    <location>
        <begin position="1172"/>
        <end position="1196"/>
    </location>
</feature>
<dbReference type="SUPFAM" id="SSF57535">
    <property type="entry name" value="Complement control module/SCR domain"/>
    <property type="match status" value="1"/>
</dbReference>
<evidence type="ECO:0000256" key="2">
    <source>
        <dbReference type="ARBA" id="ARBA00022692"/>
    </source>
</evidence>
<reference evidence="14 15" key="1">
    <citation type="submission" date="2023-11" db="EMBL/GenBank/DDBJ databases">
        <authorList>
            <person name="Okamura Y."/>
        </authorList>
    </citation>
    <scope>NUCLEOTIDE SEQUENCE [LARGE SCALE GENOMIC DNA]</scope>
</reference>
<evidence type="ECO:0000259" key="10">
    <source>
        <dbReference type="PROSITE" id="PS50856"/>
    </source>
</evidence>
<dbReference type="SMART" id="SM00032">
    <property type="entry name" value="CCP"/>
    <property type="match status" value="1"/>
</dbReference>
<dbReference type="CDD" id="cd00033">
    <property type="entry name" value="CCP"/>
    <property type="match status" value="1"/>
</dbReference>